<dbReference type="Proteomes" id="UP001630127">
    <property type="component" value="Unassembled WGS sequence"/>
</dbReference>
<name>A0ABD3AIR6_9GENT</name>
<dbReference type="EMBL" id="JBJUIK010000004">
    <property type="protein sequence ID" value="KAL3531046.1"/>
    <property type="molecule type" value="Genomic_DNA"/>
</dbReference>
<dbReference type="PANTHER" id="PTHR33699:SF2">
    <property type="entry name" value="PATHOGENIC TYPE III EFFECTOR AVIRULENCE FACTOR AVR AVRRPT-CLEAVAGE: CLEAVAGE SITE PROTEIN-RELATED"/>
    <property type="match status" value="1"/>
</dbReference>
<sequence length="160" mass="18073">MDEEYYFNRGKRRGSVPAFGSWGDCSDDLPFTQCFETARQDSGLLRYGYSDQEDRDLYVAGDLYENDVVTPAMILVPRRRVKSNYPRTRGKGAAAWVVCDCECGVNVKQPPSPPPPSPPKAVDEDLYKISPELLRAKPRNTNKKRGCGFFSNCLQPSRVR</sequence>
<protein>
    <submittedName>
        <fullName evidence="1">Uncharacterized protein</fullName>
    </submittedName>
</protein>
<organism evidence="1 2">
    <name type="scientific">Cinchona calisaya</name>
    <dbReference type="NCBI Taxonomy" id="153742"/>
    <lineage>
        <taxon>Eukaryota</taxon>
        <taxon>Viridiplantae</taxon>
        <taxon>Streptophyta</taxon>
        <taxon>Embryophyta</taxon>
        <taxon>Tracheophyta</taxon>
        <taxon>Spermatophyta</taxon>
        <taxon>Magnoliopsida</taxon>
        <taxon>eudicotyledons</taxon>
        <taxon>Gunneridae</taxon>
        <taxon>Pentapetalae</taxon>
        <taxon>asterids</taxon>
        <taxon>lamiids</taxon>
        <taxon>Gentianales</taxon>
        <taxon>Rubiaceae</taxon>
        <taxon>Cinchonoideae</taxon>
        <taxon>Cinchoneae</taxon>
        <taxon>Cinchona</taxon>
    </lineage>
</organism>
<proteinExistence type="predicted"/>
<evidence type="ECO:0000313" key="2">
    <source>
        <dbReference type="Proteomes" id="UP001630127"/>
    </source>
</evidence>
<comment type="caution">
    <text evidence="1">The sequence shown here is derived from an EMBL/GenBank/DDBJ whole genome shotgun (WGS) entry which is preliminary data.</text>
</comment>
<dbReference type="AlphaFoldDB" id="A0ABD3AIR6"/>
<keyword evidence="2" id="KW-1185">Reference proteome</keyword>
<gene>
    <name evidence="1" type="ORF">ACH5RR_010368</name>
</gene>
<evidence type="ECO:0000313" key="1">
    <source>
        <dbReference type="EMBL" id="KAL3531046.1"/>
    </source>
</evidence>
<accession>A0ABD3AIR6</accession>
<dbReference type="PANTHER" id="PTHR33699">
    <property type="entry name" value="EXPRESSED PROTEIN"/>
    <property type="match status" value="1"/>
</dbReference>
<reference evidence="1 2" key="1">
    <citation type="submission" date="2024-11" db="EMBL/GenBank/DDBJ databases">
        <title>A near-complete genome assembly of Cinchona calisaya.</title>
        <authorList>
            <person name="Lian D.C."/>
            <person name="Zhao X.W."/>
            <person name="Wei L."/>
        </authorList>
    </citation>
    <scope>NUCLEOTIDE SEQUENCE [LARGE SCALE GENOMIC DNA]</scope>
    <source>
        <tissue evidence="1">Nenye</tissue>
    </source>
</reference>